<dbReference type="AlphaFoldDB" id="A0A2T1GIR8"/>
<dbReference type="InterPro" id="IPR011042">
    <property type="entry name" value="6-blade_b-propeller_TolB-like"/>
</dbReference>
<feature type="region of interest" description="Disordered" evidence="1">
    <location>
        <begin position="1"/>
        <end position="24"/>
    </location>
</feature>
<dbReference type="Proteomes" id="UP000238937">
    <property type="component" value="Unassembled WGS sequence"/>
</dbReference>
<feature type="compositionally biased region" description="Basic and acidic residues" evidence="1">
    <location>
        <begin position="1"/>
        <end position="19"/>
    </location>
</feature>
<gene>
    <name evidence="2" type="ORF">C7B77_07640</name>
</gene>
<evidence type="ECO:0000313" key="3">
    <source>
        <dbReference type="Proteomes" id="UP000238937"/>
    </source>
</evidence>
<comment type="caution">
    <text evidence="2">The sequence shown here is derived from an EMBL/GenBank/DDBJ whole genome shotgun (WGS) entry which is preliminary data.</text>
</comment>
<name>A0A2T1GIR8_9CYAN</name>
<dbReference type="NCBIfam" id="NF033206">
    <property type="entry name" value="ScyE_fam"/>
    <property type="match status" value="1"/>
</dbReference>
<reference evidence="2 3" key="1">
    <citation type="submission" date="2018-03" db="EMBL/GenBank/DDBJ databases">
        <title>The ancient ancestry and fast evolution of plastids.</title>
        <authorList>
            <person name="Moore K.R."/>
            <person name="Magnabosco C."/>
            <person name="Momper L."/>
            <person name="Gold D.A."/>
            <person name="Bosak T."/>
            <person name="Fournier G.P."/>
        </authorList>
    </citation>
    <scope>NUCLEOTIDE SEQUENCE [LARGE SCALE GENOMIC DNA]</scope>
    <source>
        <strain evidence="2 3">CCALA 037</strain>
    </source>
</reference>
<proteinExistence type="predicted"/>
<dbReference type="RefSeq" id="WP_106302356.1">
    <property type="nucleotide sequence ID" value="NZ_PVWO01000068.1"/>
</dbReference>
<evidence type="ECO:0000256" key="1">
    <source>
        <dbReference type="SAM" id="MobiDB-lite"/>
    </source>
</evidence>
<dbReference type="Gene3D" id="2.120.10.30">
    <property type="entry name" value="TolB, C-terminal domain"/>
    <property type="match status" value="1"/>
</dbReference>
<sequence>MLKKSWHDNSKRSDADRQRSQQPQIEVLVSGLDSPRKLSFGPDGGLYVTEAGRGGTGASIPDPAIPGALLFYGATGAITRIKNGVANRVVTGLPSLALPDGSNAAGVSDIEFDAAGNAYAIVGLGSNPANRDNVLKVPDFSQLIGIDKFDGGASWTRLQDFGAYELANNPDGQQPDTNLFDLLIQKNTAYVVDAGGNTLLSQRAFGGEPKVEAVFPIRTATNPFGGQPIPQQFVPTSVAAGPDGALYVGQLTGFPFEVGSAGVYRVGTNGQSELYATCFTSIVDLAFDRKGGLYVLEYDSNGLLNPGDAGALIYLAPDGKTRTTVTDKLINPNGLEFGANGDIYISNNSNVAGQGEVLRLSFDRQPKHRDREHFHKKNFHDCQPNADTLDDIINFGGSTSTYPQDRTQMSIASDVIDYYGSTDTRSRGAFQQSDLLSNRGTFDYSLNTSGGLDPFAIAYK</sequence>
<dbReference type="SUPFAM" id="SSF63829">
    <property type="entry name" value="Calcium-dependent phosphotriesterase"/>
    <property type="match status" value="2"/>
</dbReference>
<protein>
    <submittedName>
        <fullName evidence="2">ScyD/ScyE family protein</fullName>
    </submittedName>
</protein>
<organism evidence="2 3">
    <name type="scientific">Chamaesiphon polymorphus CCALA 037</name>
    <dbReference type="NCBI Taxonomy" id="2107692"/>
    <lineage>
        <taxon>Bacteria</taxon>
        <taxon>Bacillati</taxon>
        <taxon>Cyanobacteriota</taxon>
        <taxon>Cyanophyceae</taxon>
        <taxon>Gomontiellales</taxon>
        <taxon>Chamaesiphonaceae</taxon>
        <taxon>Chamaesiphon</taxon>
    </lineage>
</organism>
<accession>A0A2T1GIR8</accession>
<dbReference type="OrthoDB" id="928769at2"/>
<dbReference type="EMBL" id="PVWO01000068">
    <property type="protein sequence ID" value="PSB57643.1"/>
    <property type="molecule type" value="Genomic_DNA"/>
</dbReference>
<evidence type="ECO:0000313" key="2">
    <source>
        <dbReference type="EMBL" id="PSB57643.1"/>
    </source>
</evidence>
<keyword evidence="3" id="KW-1185">Reference proteome</keyword>
<dbReference type="InterPro" id="IPR048031">
    <property type="entry name" value="ScyD/ScyE-like"/>
</dbReference>